<dbReference type="SUPFAM" id="SSF51197">
    <property type="entry name" value="Clavaminate synthase-like"/>
    <property type="match status" value="1"/>
</dbReference>
<evidence type="ECO:0000256" key="8">
    <source>
        <dbReference type="SAM" id="MobiDB-lite"/>
    </source>
</evidence>
<protein>
    <recommendedName>
        <fullName evidence="5">Cytochrome c oxidase polypeptide II</fullName>
    </recommendedName>
</protein>
<dbReference type="Pfam" id="PF05198">
    <property type="entry name" value="IF3_N"/>
    <property type="match status" value="1"/>
</dbReference>
<gene>
    <name evidence="10" type="ORF">FOL47_009194</name>
</gene>
<dbReference type="Pfam" id="PF00116">
    <property type="entry name" value="COX2"/>
    <property type="match status" value="1"/>
</dbReference>
<dbReference type="Proteomes" id="UP000591131">
    <property type="component" value="Unassembled WGS sequence"/>
</dbReference>
<dbReference type="GO" id="GO:0016020">
    <property type="term" value="C:membrane"/>
    <property type="evidence" value="ECO:0007669"/>
    <property type="project" value="UniProtKB-SubCell"/>
</dbReference>
<evidence type="ECO:0000256" key="7">
    <source>
        <dbReference type="SAM" id="Coils"/>
    </source>
</evidence>
<dbReference type="EMBL" id="JAAPAO010000624">
    <property type="protein sequence ID" value="KAF4656003.1"/>
    <property type="molecule type" value="Genomic_DNA"/>
</dbReference>
<feature type="coiled-coil region" evidence="7">
    <location>
        <begin position="241"/>
        <end position="292"/>
    </location>
</feature>
<dbReference type="SUPFAM" id="SSF49503">
    <property type="entry name" value="Cupredoxins"/>
    <property type="match status" value="1"/>
</dbReference>
<dbReference type="InterPro" id="IPR008972">
    <property type="entry name" value="Cupredoxin"/>
</dbReference>
<keyword evidence="11" id="KW-1185">Reference proteome</keyword>
<name>A0A7J6L9Y1_PERCH</name>
<comment type="subcellular location">
    <subcellularLocation>
        <location evidence="2">Membrane</location>
    </subcellularLocation>
</comment>
<feature type="domain" description="Cytochrome oxidase subunit II copper A binding" evidence="9">
    <location>
        <begin position="34"/>
        <end position="155"/>
    </location>
</feature>
<evidence type="ECO:0000256" key="4">
    <source>
        <dbReference type="ARBA" id="ARBA00023136"/>
    </source>
</evidence>
<dbReference type="PRINTS" id="PR01166">
    <property type="entry name" value="CYCOXIDASEII"/>
</dbReference>
<dbReference type="GO" id="GO:0004129">
    <property type="term" value="F:cytochrome-c oxidase activity"/>
    <property type="evidence" value="ECO:0007669"/>
    <property type="project" value="UniProtKB-EC"/>
</dbReference>
<dbReference type="InterPro" id="IPR002429">
    <property type="entry name" value="CcO_II-like_C"/>
</dbReference>
<feature type="region of interest" description="Disordered" evidence="8">
    <location>
        <begin position="414"/>
        <end position="444"/>
    </location>
</feature>
<dbReference type="Gene3D" id="2.60.40.420">
    <property type="entry name" value="Cupredoxins - blue copper proteins"/>
    <property type="match status" value="1"/>
</dbReference>
<evidence type="ECO:0000256" key="2">
    <source>
        <dbReference type="ARBA" id="ARBA00004370"/>
    </source>
</evidence>
<dbReference type="FunFam" id="2.60.40.420:FF:000063">
    <property type="entry name" value="Cytochrome c oxidase subunit 2, putative"/>
    <property type="match status" value="1"/>
</dbReference>
<comment type="catalytic activity">
    <reaction evidence="6">
        <text>4 Fe(II)-[cytochrome c] + O2 + 8 H(+)(in) = 4 Fe(III)-[cytochrome c] + 2 H2O + 4 H(+)(out)</text>
        <dbReference type="Rhea" id="RHEA:11436"/>
        <dbReference type="Rhea" id="RHEA-COMP:10350"/>
        <dbReference type="Rhea" id="RHEA-COMP:14399"/>
        <dbReference type="ChEBI" id="CHEBI:15377"/>
        <dbReference type="ChEBI" id="CHEBI:15378"/>
        <dbReference type="ChEBI" id="CHEBI:15379"/>
        <dbReference type="ChEBI" id="CHEBI:29033"/>
        <dbReference type="ChEBI" id="CHEBI:29034"/>
        <dbReference type="EC" id="7.1.1.9"/>
    </reaction>
    <physiologicalReaction direction="left-to-right" evidence="6">
        <dbReference type="Rhea" id="RHEA:11437"/>
    </physiologicalReaction>
</comment>
<comment type="similarity">
    <text evidence="3">Belongs to the cytochrome c oxidase subunit 2 family.</text>
</comment>
<dbReference type="InterPro" id="IPR041667">
    <property type="entry name" value="Cupin_8"/>
</dbReference>
<keyword evidence="7" id="KW-0175">Coiled coil</keyword>
<comment type="caution">
    <text evidence="10">The sequence shown here is derived from an EMBL/GenBank/DDBJ whole genome shotgun (WGS) entry which is preliminary data.</text>
</comment>
<dbReference type="Gene3D" id="2.60.120.650">
    <property type="entry name" value="Cupin"/>
    <property type="match status" value="1"/>
</dbReference>
<dbReference type="GO" id="GO:0003743">
    <property type="term" value="F:translation initiation factor activity"/>
    <property type="evidence" value="ECO:0007669"/>
    <property type="project" value="InterPro"/>
</dbReference>
<dbReference type="PROSITE" id="PS50857">
    <property type="entry name" value="COX2_CUA"/>
    <property type="match status" value="1"/>
</dbReference>
<dbReference type="GO" id="GO:0042773">
    <property type="term" value="P:ATP synthesis coupled electron transport"/>
    <property type="evidence" value="ECO:0007669"/>
    <property type="project" value="TreeGrafter"/>
</dbReference>
<dbReference type="Pfam" id="PF13621">
    <property type="entry name" value="Cupin_8"/>
    <property type="match status" value="1"/>
</dbReference>
<sequence>MSFLRSLFGPPKIANAEEEKEVKMQDVSPEDYPTPQKYLEGAPIPSWYSFQSNLVGDMDLKPGMARMLEVDKRLTLPTRTHIRFLITGADVIHSWAVPSLGIKADATPGRLINTFIQREGVFYGQCSELCGTLHAFMPIVVEAVSPEAFAAHAKNNLLLTLRGSQPGDMGRVDIIMYYLYCDGLLCLSSTLISGGLVAAVGRRSFTTAESGFKGLLANDDILFPKVHVIGRDGSAIGVMQIDEAMAKAKEAKLDLVLVNANKEPPVCRIARRADLEAQIVEKLKQKEVLKEKQQTDLYSFDPSLKIKYMRYNCRIALPDFQRYILHHRELLLKKHRTEAVIIKGKAEEEEMRQMVVRIIAELKDIAKPVNLPLPAQSFEQPSVNVLIWPCTPEQAATFKIPKVAFAASDEVWNQQRAKEEAQRDPRNRRARQDPKMKDGRSARQRWIEQQERDEYTRMCAYEKQCNVPLDHRQAINHTSDDGYPLGHSIFDRSWAGEVPSVSGLSAEEFWLSYQPGGVPVKVQVAEVSTIPWTLGYLKEKYGMEIIRTEVKNEDRLTDYCGRDGVICSDEAGYFQSYSIVPVSDGRGHLVGKFRKVPIPTSLTADLLVPAFILGGHRDPLEGMNRSTILTELGLWISSNKEPTFTSSVIHYDMNDQLMCQIKGWREWTFWDMRTERDKMPMWSGHYHSPFEVAGSDDSPVDGEMVDLARWPKFAEAGWANTTLHSGECLFIPKRHALHYVRGFGEENIAFSLLFDTYADEASLSMGTEGSGVVPLRDFEVLWPFPGDPVESGYGEVTMGMPDWKASLALPVMQLAMELLPDQPTLTSPQLATLTREFLRRSGAPSAAVKKVGGALAKYDRGGSEGWSVEDIMVDLAPFWRDVVRLIEHAS</sequence>
<dbReference type="InterPro" id="IPR045187">
    <property type="entry name" value="CcO_II"/>
</dbReference>
<keyword evidence="4" id="KW-0472">Membrane</keyword>
<dbReference type="OrthoDB" id="539285at2759"/>
<evidence type="ECO:0000313" key="11">
    <source>
        <dbReference type="Proteomes" id="UP000591131"/>
    </source>
</evidence>
<dbReference type="AlphaFoldDB" id="A0A7J6L9Y1"/>
<evidence type="ECO:0000256" key="3">
    <source>
        <dbReference type="ARBA" id="ARBA00007866"/>
    </source>
</evidence>
<evidence type="ECO:0000259" key="9">
    <source>
        <dbReference type="PROSITE" id="PS50857"/>
    </source>
</evidence>
<proteinExistence type="inferred from homology"/>
<evidence type="ECO:0000256" key="6">
    <source>
        <dbReference type="ARBA" id="ARBA00049512"/>
    </source>
</evidence>
<organism evidence="10 11">
    <name type="scientific">Perkinsus chesapeaki</name>
    <name type="common">Clam parasite</name>
    <name type="synonym">Perkinsus andrewsi</name>
    <dbReference type="NCBI Taxonomy" id="330153"/>
    <lineage>
        <taxon>Eukaryota</taxon>
        <taxon>Sar</taxon>
        <taxon>Alveolata</taxon>
        <taxon>Perkinsozoa</taxon>
        <taxon>Perkinsea</taxon>
        <taxon>Perkinsida</taxon>
        <taxon>Perkinsidae</taxon>
        <taxon>Perkinsus</taxon>
    </lineage>
</organism>
<comment type="cofactor">
    <cofactor evidence="1">
        <name>Cu cation</name>
        <dbReference type="ChEBI" id="CHEBI:23378"/>
    </cofactor>
</comment>
<dbReference type="SUPFAM" id="SSF54364">
    <property type="entry name" value="Translation initiation factor IF3, N-terminal domain"/>
    <property type="match status" value="1"/>
</dbReference>
<dbReference type="Gene3D" id="3.10.20.80">
    <property type="entry name" value="Translation initiation factor 3 (IF-3), N-terminal domain"/>
    <property type="match status" value="1"/>
</dbReference>
<accession>A0A7J6L9Y1</accession>
<dbReference type="InterPro" id="IPR036787">
    <property type="entry name" value="T_IF-3_N_sf"/>
</dbReference>
<dbReference type="InterPro" id="IPR019814">
    <property type="entry name" value="Translation_initiation_fac_3_N"/>
</dbReference>
<dbReference type="PANTHER" id="PTHR22888">
    <property type="entry name" value="CYTOCHROME C OXIDASE, SUBUNIT II"/>
    <property type="match status" value="1"/>
</dbReference>
<dbReference type="GO" id="GO:0005507">
    <property type="term" value="F:copper ion binding"/>
    <property type="evidence" value="ECO:0007669"/>
    <property type="project" value="InterPro"/>
</dbReference>
<evidence type="ECO:0000256" key="5">
    <source>
        <dbReference type="ARBA" id="ARBA00031389"/>
    </source>
</evidence>
<reference evidence="10 11" key="1">
    <citation type="submission" date="2020-04" db="EMBL/GenBank/DDBJ databases">
        <title>Perkinsus chesapeaki whole genome sequence.</title>
        <authorList>
            <person name="Bogema D.R."/>
        </authorList>
    </citation>
    <scope>NUCLEOTIDE SEQUENCE [LARGE SCALE GENOMIC DNA]</scope>
    <source>
        <strain evidence="10">ATCC PRA-425</strain>
    </source>
</reference>
<evidence type="ECO:0000313" key="10">
    <source>
        <dbReference type="EMBL" id="KAF4656003.1"/>
    </source>
</evidence>
<feature type="compositionally biased region" description="Basic and acidic residues" evidence="8">
    <location>
        <begin position="416"/>
        <end position="444"/>
    </location>
</feature>
<evidence type="ECO:0000256" key="1">
    <source>
        <dbReference type="ARBA" id="ARBA00001935"/>
    </source>
</evidence>
<dbReference type="PANTHER" id="PTHR22888:SF9">
    <property type="entry name" value="CYTOCHROME C OXIDASE SUBUNIT 2"/>
    <property type="match status" value="1"/>
</dbReference>